<evidence type="ECO:0000256" key="3">
    <source>
        <dbReference type="ARBA" id="ARBA00022982"/>
    </source>
</evidence>
<feature type="active site" description="Nucleophile" evidence="8">
    <location>
        <position position="31"/>
    </location>
</feature>
<dbReference type="PRINTS" id="PR00421">
    <property type="entry name" value="THIOREDOXIN"/>
</dbReference>
<evidence type="ECO:0000256" key="2">
    <source>
        <dbReference type="ARBA" id="ARBA00022448"/>
    </source>
</evidence>
<evidence type="ECO:0000256" key="7">
    <source>
        <dbReference type="PIRNR" id="PIRNR000077"/>
    </source>
</evidence>
<feature type="site" description="Deprotonates C-terminal active site Cys" evidence="8">
    <location>
        <position position="25"/>
    </location>
</feature>
<dbReference type="SUPFAM" id="SSF52833">
    <property type="entry name" value="Thioredoxin-like"/>
    <property type="match status" value="1"/>
</dbReference>
<protein>
    <recommendedName>
        <fullName evidence="6 7">Thioredoxin</fullName>
    </recommendedName>
</protein>
<dbReference type="InterPro" id="IPR005746">
    <property type="entry name" value="Thioredoxin"/>
</dbReference>
<keyword evidence="3" id="KW-0249">Electron transport</keyword>
<dbReference type="PIRSF" id="PIRSF000077">
    <property type="entry name" value="Thioredoxin"/>
    <property type="match status" value="1"/>
</dbReference>
<dbReference type="InterPro" id="IPR013766">
    <property type="entry name" value="Thioredoxin_domain"/>
</dbReference>
<comment type="similarity">
    <text evidence="1 7">Belongs to the thioredoxin family.</text>
</comment>
<dbReference type="GO" id="GO:0005829">
    <property type="term" value="C:cytosol"/>
    <property type="evidence" value="ECO:0007669"/>
    <property type="project" value="TreeGrafter"/>
</dbReference>
<dbReference type="EMBL" id="MFJC01000006">
    <property type="protein sequence ID" value="OGG10037.1"/>
    <property type="molecule type" value="Genomic_DNA"/>
</dbReference>
<dbReference type="CDD" id="cd02947">
    <property type="entry name" value="TRX_family"/>
    <property type="match status" value="1"/>
</dbReference>
<evidence type="ECO:0000256" key="5">
    <source>
        <dbReference type="ARBA" id="ARBA00023284"/>
    </source>
</evidence>
<evidence type="ECO:0000256" key="6">
    <source>
        <dbReference type="NCBIfam" id="TIGR01068"/>
    </source>
</evidence>
<evidence type="ECO:0000259" key="10">
    <source>
        <dbReference type="PROSITE" id="PS51352"/>
    </source>
</evidence>
<dbReference type="NCBIfam" id="TIGR01068">
    <property type="entry name" value="thioredoxin"/>
    <property type="match status" value="1"/>
</dbReference>
<evidence type="ECO:0000313" key="11">
    <source>
        <dbReference type="EMBL" id="OGG10037.1"/>
    </source>
</evidence>
<keyword evidence="5 9" id="KW-0676">Redox-active center</keyword>
<sequence>MSDIVITDTNFNDEVIKSDKPVLVDFWAIWCGPCRVQGPIVEDVAKTMTGKAKVGKFNVDENPVMAQKFNIMSIPTLMIFKNGSVVKQFIGVQNKETLMGELNKLIN</sequence>
<accession>A0A1F5ZD33</accession>
<feature type="site" description="Contributes to redox potential value" evidence="8">
    <location>
        <position position="32"/>
    </location>
</feature>
<dbReference type="AlphaFoldDB" id="A0A1F5ZD33"/>
<evidence type="ECO:0000256" key="1">
    <source>
        <dbReference type="ARBA" id="ARBA00008987"/>
    </source>
</evidence>
<dbReference type="STRING" id="1798373.A2154_04360"/>
<comment type="caution">
    <text evidence="11">The sequence shown here is derived from an EMBL/GenBank/DDBJ whole genome shotgun (WGS) entry which is preliminary data.</text>
</comment>
<gene>
    <name evidence="11" type="ORF">A2154_04360</name>
</gene>
<evidence type="ECO:0000256" key="9">
    <source>
        <dbReference type="PIRSR" id="PIRSR000077-4"/>
    </source>
</evidence>
<name>A0A1F5ZD33_9BACT</name>
<feature type="domain" description="Thioredoxin" evidence="10">
    <location>
        <begin position="1"/>
        <end position="107"/>
    </location>
</feature>
<dbReference type="GO" id="GO:0015035">
    <property type="term" value="F:protein-disulfide reductase activity"/>
    <property type="evidence" value="ECO:0007669"/>
    <property type="project" value="UniProtKB-UniRule"/>
</dbReference>
<dbReference type="PANTHER" id="PTHR45663">
    <property type="entry name" value="GEO12009P1"/>
    <property type="match status" value="1"/>
</dbReference>
<dbReference type="Pfam" id="PF00085">
    <property type="entry name" value="Thioredoxin"/>
    <property type="match status" value="1"/>
</dbReference>
<keyword evidence="2" id="KW-0813">Transport</keyword>
<dbReference type="PROSITE" id="PS51352">
    <property type="entry name" value="THIOREDOXIN_2"/>
    <property type="match status" value="1"/>
</dbReference>
<reference evidence="11 12" key="1">
    <citation type="journal article" date="2016" name="Nat. Commun.">
        <title>Thousands of microbial genomes shed light on interconnected biogeochemical processes in an aquifer system.</title>
        <authorList>
            <person name="Anantharaman K."/>
            <person name="Brown C.T."/>
            <person name="Hug L.A."/>
            <person name="Sharon I."/>
            <person name="Castelle C.J."/>
            <person name="Probst A.J."/>
            <person name="Thomas B.C."/>
            <person name="Singh A."/>
            <person name="Wilkins M.J."/>
            <person name="Karaoz U."/>
            <person name="Brodie E.L."/>
            <person name="Williams K.H."/>
            <person name="Hubbard S.S."/>
            <person name="Banfield J.F."/>
        </authorList>
    </citation>
    <scope>NUCLEOTIDE SEQUENCE [LARGE SCALE GENOMIC DNA]</scope>
</reference>
<dbReference type="FunFam" id="3.40.30.10:FF:000001">
    <property type="entry name" value="Thioredoxin"/>
    <property type="match status" value="1"/>
</dbReference>
<feature type="disulfide bond" description="Redox-active" evidence="9">
    <location>
        <begin position="31"/>
        <end position="34"/>
    </location>
</feature>
<dbReference type="GO" id="GO:0045454">
    <property type="term" value="P:cell redox homeostasis"/>
    <property type="evidence" value="ECO:0007669"/>
    <property type="project" value="TreeGrafter"/>
</dbReference>
<dbReference type="InterPro" id="IPR017937">
    <property type="entry name" value="Thioredoxin_CS"/>
</dbReference>
<dbReference type="PROSITE" id="PS00194">
    <property type="entry name" value="THIOREDOXIN_1"/>
    <property type="match status" value="1"/>
</dbReference>
<keyword evidence="4 9" id="KW-1015">Disulfide bond</keyword>
<proteinExistence type="inferred from homology"/>
<evidence type="ECO:0000313" key="12">
    <source>
        <dbReference type="Proteomes" id="UP000176854"/>
    </source>
</evidence>
<dbReference type="Proteomes" id="UP000176854">
    <property type="component" value="Unassembled WGS sequence"/>
</dbReference>
<feature type="active site" description="Nucleophile" evidence="8">
    <location>
        <position position="34"/>
    </location>
</feature>
<dbReference type="PANTHER" id="PTHR45663:SF11">
    <property type="entry name" value="GEO12009P1"/>
    <property type="match status" value="1"/>
</dbReference>
<evidence type="ECO:0000256" key="4">
    <source>
        <dbReference type="ARBA" id="ARBA00023157"/>
    </source>
</evidence>
<dbReference type="InterPro" id="IPR036249">
    <property type="entry name" value="Thioredoxin-like_sf"/>
</dbReference>
<feature type="site" description="Contributes to redox potential value" evidence="8">
    <location>
        <position position="33"/>
    </location>
</feature>
<dbReference type="Gene3D" id="3.40.30.10">
    <property type="entry name" value="Glutaredoxin"/>
    <property type="match status" value="1"/>
</dbReference>
<evidence type="ECO:0000256" key="8">
    <source>
        <dbReference type="PIRSR" id="PIRSR000077-1"/>
    </source>
</evidence>
<organism evidence="11 12">
    <name type="scientific">Candidatus Gottesmanbacteria bacterium RBG_16_43_7</name>
    <dbReference type="NCBI Taxonomy" id="1798373"/>
    <lineage>
        <taxon>Bacteria</taxon>
        <taxon>Candidatus Gottesmaniibacteriota</taxon>
    </lineage>
</organism>